<accession>A0AAV0A8E6</accession>
<dbReference type="GO" id="GO:0000981">
    <property type="term" value="F:DNA-binding transcription factor activity, RNA polymerase II-specific"/>
    <property type="evidence" value="ECO:0007669"/>
    <property type="project" value="TreeGrafter"/>
</dbReference>
<feature type="domain" description="C2H2-type" evidence="10">
    <location>
        <begin position="288"/>
        <end position="315"/>
    </location>
</feature>
<dbReference type="AlphaFoldDB" id="A0AAV0A8E6"/>
<dbReference type="PROSITE" id="PS00028">
    <property type="entry name" value="ZINC_FINGER_C2H2_1"/>
    <property type="match status" value="8"/>
</dbReference>
<comment type="similarity">
    <text evidence="2">Belongs to the krueppel C2H2-type zinc-finger protein family.</text>
</comment>
<dbReference type="InterPro" id="IPR036051">
    <property type="entry name" value="KRAB_dom_sf"/>
</dbReference>
<evidence type="ECO:0000256" key="2">
    <source>
        <dbReference type="ARBA" id="ARBA00006991"/>
    </source>
</evidence>
<dbReference type="GO" id="GO:0008270">
    <property type="term" value="F:zinc ion binding"/>
    <property type="evidence" value="ECO:0007669"/>
    <property type="project" value="UniProtKB-KW"/>
</dbReference>
<comment type="caution">
    <text evidence="12">The sequence shown here is derived from an EMBL/GenBank/DDBJ whole genome shotgun (WGS) entry which is preliminary data.</text>
</comment>
<dbReference type="FunFam" id="3.30.160.60:FF:000688">
    <property type="entry name" value="zinc finger protein 197 isoform X1"/>
    <property type="match status" value="1"/>
</dbReference>
<dbReference type="InterPro" id="IPR050527">
    <property type="entry name" value="Snail/Krueppel_Znf"/>
</dbReference>
<feature type="domain" description="C2H2-type" evidence="10">
    <location>
        <begin position="344"/>
        <end position="371"/>
    </location>
</feature>
<dbReference type="Proteomes" id="UP001152836">
    <property type="component" value="Unassembled WGS sequence"/>
</dbReference>
<dbReference type="PROSITE" id="PS50157">
    <property type="entry name" value="ZINC_FINGER_C2H2_2"/>
    <property type="match status" value="8"/>
</dbReference>
<dbReference type="SUPFAM" id="SSF57667">
    <property type="entry name" value="beta-beta-alpha zinc fingers"/>
    <property type="match status" value="5"/>
</dbReference>
<evidence type="ECO:0000256" key="7">
    <source>
        <dbReference type="ARBA" id="ARBA00023242"/>
    </source>
</evidence>
<keyword evidence="3" id="KW-0479">Metal-binding</keyword>
<evidence type="ECO:0000259" key="11">
    <source>
        <dbReference type="PROSITE" id="PS50805"/>
    </source>
</evidence>
<dbReference type="SMART" id="SM00355">
    <property type="entry name" value="ZnF_C2H2"/>
    <property type="match status" value="8"/>
</dbReference>
<dbReference type="CDD" id="cd07765">
    <property type="entry name" value="KRAB_A-box"/>
    <property type="match status" value="1"/>
</dbReference>
<dbReference type="GO" id="GO:0005634">
    <property type="term" value="C:nucleus"/>
    <property type="evidence" value="ECO:0007669"/>
    <property type="project" value="UniProtKB-SubCell"/>
</dbReference>
<proteinExistence type="inferred from homology"/>
<dbReference type="PANTHER" id="PTHR24388:SF51">
    <property type="entry name" value="ZINC FINGER PROTEIN 281-RELATED"/>
    <property type="match status" value="1"/>
</dbReference>
<name>A0AAV0A8E6_PHORO</name>
<feature type="domain" description="C2H2-type" evidence="10">
    <location>
        <begin position="260"/>
        <end position="287"/>
    </location>
</feature>
<evidence type="ECO:0000256" key="9">
    <source>
        <dbReference type="SAM" id="MobiDB-lite"/>
    </source>
</evidence>
<dbReference type="Pfam" id="PF01352">
    <property type="entry name" value="KRAB"/>
    <property type="match status" value="1"/>
</dbReference>
<feature type="compositionally biased region" description="Polar residues" evidence="9">
    <location>
        <begin position="217"/>
        <end position="229"/>
    </location>
</feature>
<dbReference type="FunFam" id="3.30.160.60:FF:002343">
    <property type="entry name" value="Zinc finger protein 33A"/>
    <property type="match status" value="3"/>
</dbReference>
<feature type="domain" description="C2H2-type" evidence="10">
    <location>
        <begin position="400"/>
        <end position="427"/>
    </location>
</feature>
<evidence type="ECO:0000256" key="8">
    <source>
        <dbReference type="PROSITE-ProRule" id="PRU00042"/>
    </source>
</evidence>
<dbReference type="Pfam" id="PF00096">
    <property type="entry name" value="zf-C2H2"/>
    <property type="match status" value="8"/>
</dbReference>
<evidence type="ECO:0000256" key="5">
    <source>
        <dbReference type="ARBA" id="ARBA00022771"/>
    </source>
</evidence>
<keyword evidence="4" id="KW-0677">Repeat</keyword>
<evidence type="ECO:0000313" key="13">
    <source>
        <dbReference type="Proteomes" id="UP001152836"/>
    </source>
</evidence>
<dbReference type="InterPro" id="IPR001909">
    <property type="entry name" value="KRAB"/>
</dbReference>
<dbReference type="EMBL" id="CALSGD010001620">
    <property type="protein sequence ID" value="CAH7401859.1"/>
    <property type="molecule type" value="Genomic_DNA"/>
</dbReference>
<dbReference type="FunFam" id="3.30.160.60:FF:001840">
    <property type="entry name" value="Paternally-expressed gene 3 protein"/>
    <property type="match status" value="1"/>
</dbReference>
<dbReference type="InterPro" id="IPR013087">
    <property type="entry name" value="Znf_C2H2_type"/>
</dbReference>
<feature type="domain" description="KRAB" evidence="11">
    <location>
        <begin position="90"/>
        <end position="161"/>
    </location>
</feature>
<gene>
    <name evidence="12" type="primary">Zfp773</name>
    <name evidence="12" type="ORF">PHOROB_LOCUS16674</name>
</gene>
<dbReference type="SMART" id="SM00349">
    <property type="entry name" value="KRAB"/>
    <property type="match status" value="1"/>
</dbReference>
<dbReference type="Gene3D" id="6.10.140.140">
    <property type="match status" value="1"/>
</dbReference>
<dbReference type="Gene3D" id="3.30.160.60">
    <property type="entry name" value="Classic Zinc Finger"/>
    <property type="match status" value="8"/>
</dbReference>
<keyword evidence="7" id="KW-0539">Nucleus</keyword>
<evidence type="ECO:0000256" key="6">
    <source>
        <dbReference type="ARBA" id="ARBA00022833"/>
    </source>
</evidence>
<dbReference type="SUPFAM" id="SSF109640">
    <property type="entry name" value="KRAB domain (Kruppel-associated box)"/>
    <property type="match status" value="1"/>
</dbReference>
<organism evidence="12 13">
    <name type="scientific">Phodopus roborovskii</name>
    <name type="common">Roborovski's desert hamster</name>
    <name type="synonym">Cricetulus roborovskii</name>
    <dbReference type="NCBI Taxonomy" id="109678"/>
    <lineage>
        <taxon>Eukaryota</taxon>
        <taxon>Metazoa</taxon>
        <taxon>Chordata</taxon>
        <taxon>Craniata</taxon>
        <taxon>Vertebrata</taxon>
        <taxon>Euteleostomi</taxon>
        <taxon>Mammalia</taxon>
        <taxon>Eutheria</taxon>
        <taxon>Euarchontoglires</taxon>
        <taxon>Glires</taxon>
        <taxon>Rodentia</taxon>
        <taxon>Myomorpha</taxon>
        <taxon>Muroidea</taxon>
        <taxon>Cricetidae</taxon>
        <taxon>Cricetinae</taxon>
        <taxon>Phodopus</taxon>
    </lineage>
</organism>
<comment type="subcellular location">
    <subcellularLocation>
        <location evidence="1">Nucleus</location>
    </subcellularLocation>
</comment>
<dbReference type="FunFam" id="3.30.160.60:FF:000478">
    <property type="entry name" value="Zinc finger protein 133"/>
    <property type="match status" value="1"/>
</dbReference>
<keyword evidence="6" id="KW-0862">Zinc</keyword>
<feature type="domain" description="C2H2-type" evidence="10">
    <location>
        <begin position="428"/>
        <end position="455"/>
    </location>
</feature>
<evidence type="ECO:0000256" key="4">
    <source>
        <dbReference type="ARBA" id="ARBA00022737"/>
    </source>
</evidence>
<dbReference type="InterPro" id="IPR036236">
    <property type="entry name" value="Znf_C2H2_sf"/>
</dbReference>
<feature type="region of interest" description="Disordered" evidence="9">
    <location>
        <begin position="217"/>
        <end position="251"/>
    </location>
</feature>
<feature type="domain" description="C2H2-type" evidence="10">
    <location>
        <begin position="372"/>
        <end position="399"/>
    </location>
</feature>
<evidence type="ECO:0000256" key="1">
    <source>
        <dbReference type="ARBA" id="ARBA00004123"/>
    </source>
</evidence>
<dbReference type="FunFam" id="3.30.160.60:FF:000557">
    <property type="entry name" value="zinc finger and SCAN domain-containing protein 29"/>
    <property type="match status" value="1"/>
</dbReference>
<evidence type="ECO:0000259" key="10">
    <source>
        <dbReference type="PROSITE" id="PS50157"/>
    </source>
</evidence>
<dbReference type="PROSITE" id="PS50805">
    <property type="entry name" value="KRAB"/>
    <property type="match status" value="1"/>
</dbReference>
<protein>
    <submittedName>
        <fullName evidence="12">Zfp773 protein</fullName>
    </submittedName>
</protein>
<keyword evidence="5 8" id="KW-0863">Zinc-finger</keyword>
<evidence type="ECO:0000256" key="3">
    <source>
        <dbReference type="ARBA" id="ARBA00022723"/>
    </source>
</evidence>
<feature type="domain" description="C2H2-type" evidence="10">
    <location>
        <begin position="456"/>
        <end position="483"/>
    </location>
</feature>
<sequence>MKTAASAGFNKKKKRKDKTKNHWDLVVVFLDAPVKYWKTVFFTPRCPGLEVWRGARLCCRPGETAMSMDPAVQQSQTSVAGQGAQAQGCVTFNDVAIYFLREEWTLLDGSQKRLYHHVMMEVFVLMSSLGLIPSGTHDITQLESSRAHFIPALRFLTPRVEVEKIRCEKNISSEEGLNVTTPQQQELSCAEKSLQRKENRIPVVKIKKCDLADKGFQSTDNVRDPQTPSGPLGHHATHSNTEPPRSTERKKAIHSKKRNFKCCDCGKSFSCKSLLIRHRRIHTGEKPFKCTECEKSFIQKADLNQHVKVHTGEKPYRCSECGKDFKHNRSLVGHQRLHTGERPYKCSQCGESYMNKSSLIRHNRLHTGEKPYKCSECGKLFKERSSLVYHARVHTGERPFKCSQCGKCFKKNSHLVKHRKVHSRGKPFKCNVCGRSFTMRFSLIRHQRFHTAAKHHECKDCGKVFCYRTGLSRHRKTHAEQKD</sequence>
<evidence type="ECO:0000313" key="12">
    <source>
        <dbReference type="EMBL" id="CAH7401859.1"/>
    </source>
</evidence>
<reference evidence="12" key="1">
    <citation type="submission" date="2022-06" db="EMBL/GenBank/DDBJ databases">
        <authorList>
            <person name="Andreotti S."/>
            <person name="Wyler E."/>
        </authorList>
    </citation>
    <scope>NUCLEOTIDE SEQUENCE</scope>
</reference>
<dbReference type="PANTHER" id="PTHR24388">
    <property type="entry name" value="ZINC FINGER PROTEIN"/>
    <property type="match status" value="1"/>
</dbReference>
<feature type="domain" description="C2H2-type" evidence="10">
    <location>
        <begin position="316"/>
        <end position="343"/>
    </location>
</feature>
<dbReference type="GO" id="GO:0000978">
    <property type="term" value="F:RNA polymerase II cis-regulatory region sequence-specific DNA binding"/>
    <property type="evidence" value="ECO:0007669"/>
    <property type="project" value="TreeGrafter"/>
</dbReference>
<keyword evidence="13" id="KW-1185">Reference proteome</keyword>